<accession>A0A1V4IHE5</accession>
<evidence type="ECO:0000256" key="1">
    <source>
        <dbReference type="ARBA" id="ARBA00001917"/>
    </source>
</evidence>
<evidence type="ECO:0000259" key="4">
    <source>
        <dbReference type="SMART" id="SM00903"/>
    </source>
</evidence>
<dbReference type="SUPFAM" id="SSF50475">
    <property type="entry name" value="FMN-binding split barrel"/>
    <property type="match status" value="1"/>
</dbReference>
<keyword evidence="6" id="KW-1185">Reference proteome</keyword>
<dbReference type="Gene3D" id="2.30.110.10">
    <property type="entry name" value="Electron Transport, Fmn-binding Protein, Chain A"/>
    <property type="match status" value="1"/>
</dbReference>
<dbReference type="SMART" id="SM00903">
    <property type="entry name" value="Flavin_Reduct"/>
    <property type="match status" value="1"/>
</dbReference>
<dbReference type="GO" id="GO:0016646">
    <property type="term" value="F:oxidoreductase activity, acting on the CH-NH group of donors, NAD or NADP as acceptor"/>
    <property type="evidence" value="ECO:0007669"/>
    <property type="project" value="UniProtKB-ARBA"/>
</dbReference>
<gene>
    <name evidence="5" type="primary">flr_8</name>
    <name evidence="5" type="ORF">CLCHR_35830</name>
</gene>
<evidence type="ECO:0000256" key="3">
    <source>
        <dbReference type="ARBA" id="ARBA00038054"/>
    </source>
</evidence>
<feature type="domain" description="Flavin reductase like" evidence="4">
    <location>
        <begin position="9"/>
        <end position="151"/>
    </location>
</feature>
<proteinExistence type="inferred from homology"/>
<dbReference type="RefSeq" id="WP_079441249.1">
    <property type="nucleotide sequence ID" value="NZ_MZGT01000055.1"/>
</dbReference>
<dbReference type="STRING" id="225345.CLCHR_35830"/>
<dbReference type="PANTHER" id="PTHR43567:SF1">
    <property type="entry name" value="FLAVOREDOXIN"/>
    <property type="match status" value="1"/>
</dbReference>
<dbReference type="InterPro" id="IPR012349">
    <property type="entry name" value="Split_barrel_FMN-bd"/>
</dbReference>
<dbReference type="EMBL" id="MZGT01000055">
    <property type="protein sequence ID" value="OPJ59270.1"/>
    <property type="molecule type" value="Genomic_DNA"/>
</dbReference>
<evidence type="ECO:0000313" key="6">
    <source>
        <dbReference type="Proteomes" id="UP000191056"/>
    </source>
</evidence>
<evidence type="ECO:0000256" key="2">
    <source>
        <dbReference type="ARBA" id="ARBA00022630"/>
    </source>
</evidence>
<comment type="similarity">
    <text evidence="3">Belongs to the flavoredoxin family.</text>
</comment>
<dbReference type="AlphaFoldDB" id="A0A1V4IHE5"/>
<dbReference type="InterPro" id="IPR052174">
    <property type="entry name" value="Flavoredoxin"/>
</dbReference>
<protein>
    <submittedName>
        <fullName evidence="5">Flavoredoxin</fullName>
    </submittedName>
</protein>
<dbReference type="Pfam" id="PF01613">
    <property type="entry name" value="Flavin_Reduct"/>
    <property type="match status" value="1"/>
</dbReference>
<comment type="cofactor">
    <cofactor evidence="1">
        <name>FMN</name>
        <dbReference type="ChEBI" id="CHEBI:58210"/>
    </cofactor>
</comment>
<dbReference type="InterPro" id="IPR002563">
    <property type="entry name" value="Flavin_Rdtase-like_dom"/>
</dbReference>
<sequence length="186" mass="21140">MKKNIGSVVGLYPTPSTIVGTVIRDRVNWLNIAHIGIIGLDTIMISSRKSHYTNQGIKENKTLSINLVSEDMLIEADYVGIVSGNTVDKSEVFKYHMGELKNVPIIDKSPLSMECEVVDIYDTKDYDNFILKVVHTHVEEDKLDENGKINYEKVRPLLFEMPTKTYLRTGDIVAKCWDIGREYKNS</sequence>
<name>A0A1V4IHE5_9CLOT</name>
<organism evidence="5 6">
    <name type="scientific">Clostridium chromiireducens</name>
    <dbReference type="NCBI Taxonomy" id="225345"/>
    <lineage>
        <taxon>Bacteria</taxon>
        <taxon>Bacillati</taxon>
        <taxon>Bacillota</taxon>
        <taxon>Clostridia</taxon>
        <taxon>Eubacteriales</taxon>
        <taxon>Clostridiaceae</taxon>
        <taxon>Clostridium</taxon>
    </lineage>
</organism>
<dbReference type="Proteomes" id="UP000191056">
    <property type="component" value="Unassembled WGS sequence"/>
</dbReference>
<keyword evidence="2" id="KW-0285">Flavoprotein</keyword>
<comment type="caution">
    <text evidence="5">The sequence shown here is derived from an EMBL/GenBank/DDBJ whole genome shotgun (WGS) entry which is preliminary data.</text>
</comment>
<dbReference type="PANTHER" id="PTHR43567">
    <property type="entry name" value="FLAVOREDOXIN-RELATED-RELATED"/>
    <property type="match status" value="1"/>
</dbReference>
<reference evidence="5 6" key="1">
    <citation type="submission" date="2017-03" db="EMBL/GenBank/DDBJ databases">
        <title>Genome sequence of Clostridium chromiireducens DSM 23318.</title>
        <authorList>
            <person name="Poehlein A."/>
            <person name="Daniel R."/>
        </authorList>
    </citation>
    <scope>NUCLEOTIDE SEQUENCE [LARGE SCALE GENOMIC DNA]</scope>
    <source>
        <strain evidence="5 6">DSM 23318</strain>
    </source>
</reference>
<evidence type="ECO:0000313" key="5">
    <source>
        <dbReference type="EMBL" id="OPJ59270.1"/>
    </source>
</evidence>
<dbReference type="OrthoDB" id="9806228at2"/>
<dbReference type="GO" id="GO:0010181">
    <property type="term" value="F:FMN binding"/>
    <property type="evidence" value="ECO:0007669"/>
    <property type="project" value="InterPro"/>
</dbReference>